<dbReference type="WBParaSite" id="Pan_g3420.t1">
    <property type="protein sequence ID" value="Pan_g3420.t1"/>
    <property type="gene ID" value="Pan_g3420"/>
</dbReference>
<reference evidence="1" key="1">
    <citation type="journal article" date="2013" name="Genetics">
        <title>The draft genome and transcriptome of Panagrellus redivivus are shaped by the harsh demands of a free-living lifestyle.</title>
        <authorList>
            <person name="Srinivasan J."/>
            <person name="Dillman A.R."/>
            <person name="Macchietto M.G."/>
            <person name="Heikkinen L."/>
            <person name="Lakso M."/>
            <person name="Fracchia K.M."/>
            <person name="Antoshechkin I."/>
            <person name="Mortazavi A."/>
            <person name="Wong G."/>
            <person name="Sternberg P.W."/>
        </authorList>
    </citation>
    <scope>NUCLEOTIDE SEQUENCE [LARGE SCALE GENOMIC DNA]</scope>
    <source>
        <strain evidence="1">MT8872</strain>
    </source>
</reference>
<accession>A0A7E4VUI2</accession>
<evidence type="ECO:0000313" key="2">
    <source>
        <dbReference type="WBParaSite" id="Pan_g3420.t1"/>
    </source>
</evidence>
<reference evidence="2" key="2">
    <citation type="submission" date="2020-10" db="UniProtKB">
        <authorList>
            <consortium name="WormBaseParasite"/>
        </authorList>
    </citation>
    <scope>IDENTIFICATION</scope>
</reference>
<dbReference type="Proteomes" id="UP000492821">
    <property type="component" value="Unassembled WGS sequence"/>
</dbReference>
<dbReference type="AlphaFoldDB" id="A0A7E4VUI2"/>
<proteinExistence type="predicted"/>
<sequence>MTSLPDQCLTIKRGRKNQRETLGGWIHCSTRTKPTDYKFFAFQAKNAMTKQADFRVKTPNCVLTLPVLSGNQQAQRIII</sequence>
<protein>
    <submittedName>
        <fullName evidence="2">MSP domain-containing protein</fullName>
    </submittedName>
</protein>
<keyword evidence="1" id="KW-1185">Reference proteome</keyword>
<organism evidence="1 2">
    <name type="scientific">Panagrellus redivivus</name>
    <name type="common">Microworm</name>
    <dbReference type="NCBI Taxonomy" id="6233"/>
    <lineage>
        <taxon>Eukaryota</taxon>
        <taxon>Metazoa</taxon>
        <taxon>Ecdysozoa</taxon>
        <taxon>Nematoda</taxon>
        <taxon>Chromadorea</taxon>
        <taxon>Rhabditida</taxon>
        <taxon>Tylenchina</taxon>
        <taxon>Panagrolaimomorpha</taxon>
        <taxon>Panagrolaimoidea</taxon>
        <taxon>Panagrolaimidae</taxon>
        <taxon>Panagrellus</taxon>
    </lineage>
</organism>
<evidence type="ECO:0000313" key="1">
    <source>
        <dbReference type="Proteomes" id="UP000492821"/>
    </source>
</evidence>
<name>A0A7E4VUI2_PANRE</name>